<evidence type="ECO:0000313" key="3">
    <source>
        <dbReference type="Proteomes" id="UP001218218"/>
    </source>
</evidence>
<feature type="transmembrane region" description="Helical" evidence="1">
    <location>
        <begin position="14"/>
        <end position="33"/>
    </location>
</feature>
<dbReference type="AlphaFoldDB" id="A0AAD6Z2F9"/>
<gene>
    <name evidence="2" type="ORF">DFH08DRAFT_903400</name>
</gene>
<evidence type="ECO:0000313" key="2">
    <source>
        <dbReference type="EMBL" id="KAJ7304583.1"/>
    </source>
</evidence>
<keyword evidence="1" id="KW-0472">Membrane</keyword>
<comment type="caution">
    <text evidence="2">The sequence shown here is derived from an EMBL/GenBank/DDBJ whole genome shotgun (WGS) entry which is preliminary data.</text>
</comment>
<protein>
    <submittedName>
        <fullName evidence="2">Uncharacterized protein</fullName>
    </submittedName>
</protein>
<keyword evidence="1" id="KW-0812">Transmembrane</keyword>
<name>A0AAD6Z2F9_9AGAR</name>
<evidence type="ECO:0000256" key="1">
    <source>
        <dbReference type="SAM" id="Phobius"/>
    </source>
</evidence>
<dbReference type="Proteomes" id="UP001218218">
    <property type="component" value="Unassembled WGS sequence"/>
</dbReference>
<reference evidence="2" key="1">
    <citation type="submission" date="2023-03" db="EMBL/GenBank/DDBJ databases">
        <title>Massive genome expansion in bonnet fungi (Mycena s.s.) driven by repeated elements and novel gene families across ecological guilds.</title>
        <authorList>
            <consortium name="Lawrence Berkeley National Laboratory"/>
            <person name="Harder C.B."/>
            <person name="Miyauchi S."/>
            <person name="Viragh M."/>
            <person name="Kuo A."/>
            <person name="Thoen E."/>
            <person name="Andreopoulos B."/>
            <person name="Lu D."/>
            <person name="Skrede I."/>
            <person name="Drula E."/>
            <person name="Henrissat B."/>
            <person name="Morin E."/>
            <person name="Kohler A."/>
            <person name="Barry K."/>
            <person name="LaButti K."/>
            <person name="Morin E."/>
            <person name="Salamov A."/>
            <person name="Lipzen A."/>
            <person name="Mereny Z."/>
            <person name="Hegedus B."/>
            <person name="Baldrian P."/>
            <person name="Stursova M."/>
            <person name="Weitz H."/>
            <person name="Taylor A."/>
            <person name="Grigoriev I.V."/>
            <person name="Nagy L.G."/>
            <person name="Martin F."/>
            <person name="Kauserud H."/>
        </authorList>
    </citation>
    <scope>NUCLEOTIDE SEQUENCE</scope>
    <source>
        <strain evidence="2">CBHHK002</strain>
    </source>
</reference>
<keyword evidence="3" id="KW-1185">Reference proteome</keyword>
<keyword evidence="1" id="KW-1133">Transmembrane helix</keyword>
<dbReference type="EMBL" id="JARIHO010000101">
    <property type="protein sequence ID" value="KAJ7304583.1"/>
    <property type="molecule type" value="Genomic_DNA"/>
</dbReference>
<sequence>MVIALSRSALPSSFIRWLFLISILSCMCAFAIIQSAARTYLIPVGQHLPRPAFGCHLEMSWLKTHRQVHIVCRLDVLCRCLLISGEPPLRPLGRFSIWTRSRCFGRFGCSDASDERIF</sequence>
<accession>A0AAD6Z2F9</accession>
<organism evidence="2 3">
    <name type="scientific">Mycena albidolilacea</name>
    <dbReference type="NCBI Taxonomy" id="1033008"/>
    <lineage>
        <taxon>Eukaryota</taxon>
        <taxon>Fungi</taxon>
        <taxon>Dikarya</taxon>
        <taxon>Basidiomycota</taxon>
        <taxon>Agaricomycotina</taxon>
        <taxon>Agaricomycetes</taxon>
        <taxon>Agaricomycetidae</taxon>
        <taxon>Agaricales</taxon>
        <taxon>Marasmiineae</taxon>
        <taxon>Mycenaceae</taxon>
        <taxon>Mycena</taxon>
    </lineage>
</organism>
<proteinExistence type="predicted"/>